<protein>
    <submittedName>
        <fullName evidence="2">Protein KHNYN isoform X1</fullName>
    </submittedName>
</protein>
<keyword evidence="1" id="KW-1185">Reference proteome</keyword>
<organism evidence="1 2">
    <name type="scientific">Castor canadensis</name>
    <name type="common">American beaver</name>
    <dbReference type="NCBI Taxonomy" id="51338"/>
    <lineage>
        <taxon>Eukaryota</taxon>
        <taxon>Metazoa</taxon>
        <taxon>Chordata</taxon>
        <taxon>Craniata</taxon>
        <taxon>Vertebrata</taxon>
        <taxon>Euteleostomi</taxon>
        <taxon>Mammalia</taxon>
        <taxon>Eutheria</taxon>
        <taxon>Euarchontoglires</taxon>
        <taxon>Glires</taxon>
        <taxon>Rodentia</taxon>
        <taxon>Castorimorpha</taxon>
        <taxon>Castoridae</taxon>
        <taxon>Castor</taxon>
    </lineage>
</organism>
<reference evidence="2" key="1">
    <citation type="submission" date="2025-08" db="UniProtKB">
        <authorList>
            <consortium name="RefSeq"/>
        </authorList>
    </citation>
    <scope>IDENTIFICATION</scope>
</reference>
<proteinExistence type="predicted"/>
<dbReference type="Proteomes" id="UP001732720">
    <property type="component" value="Chromosome 3"/>
</dbReference>
<name>A0AC58M4P6_CASCN</name>
<evidence type="ECO:0000313" key="1">
    <source>
        <dbReference type="Proteomes" id="UP001732720"/>
    </source>
</evidence>
<evidence type="ECO:0000313" key="2">
    <source>
        <dbReference type="RefSeq" id="XP_073924378.1"/>
    </source>
</evidence>
<sequence length="711" mass="79729">MFAENGIRDWWRKIAALTGGRIQFPLKLTRRSRDGEEELWEEDMPTWRDASMTPDRFAVSAEAEDKVLEQQARLERIFSVEMSVLSKDCPENPHIWLQLEGPKENVSRAKEYLKGLCSPELQSEIQYPPRLHCIFLGAQGFFLDCLTWSTSAHLVPRAPSSLMISGLTEAFVMAQSRVEELVERLSWDFQPRPCPGTSQSAGVLRDFSALLQHQEDAHREALLQLPLAVQEELLSLVQEASRGQGPQALSFWEGWSPGLLGAQCQGVGALQNEGRGFLDAGASVGQGASKARQESHTVEKEGRKQYSPREMVLGWKELRGEEAWEREVAFRSQSPGCVGEVGPLKGQVLGKEGVSQEKEGVSVQGEPPGTHNSCQRAAPPRGASLLQRLHNGKASPPRVPSPPPAPEPPWPCGDRGDRGDKQQAVARGRGSPWKRGTRGGNLVTGTQRFQEALQDPFTLSLANVPGQPDLRHIVIDGSNVAMVHGLQHYFSSRGIAIAVQYFWDRGHRDITVFVPRWRFNKDAKARESHFLQELYSLSLLSLTPSRVMDGKRISSYDDRFMVKLAEETDGIIVSNDQFRDLAEESDKWMEIIRERLLPFTFVGNLFMVPDDPLGRNGPTLDEFLKKPARKQGSSKAQHPSKGFAEHGNQQQGREEEKGSGGIRKTRETERLRRQLLEVFLGQDHKVDFILQREPYCRDINQLSEALLSLNF</sequence>
<accession>A0AC58M4P6</accession>
<gene>
    <name evidence="2" type="primary">Khnyn</name>
</gene>
<dbReference type="RefSeq" id="XP_073924378.1">
    <property type="nucleotide sequence ID" value="XM_074068277.1"/>
</dbReference>